<name>A0A4Q9GNC6_9MICO</name>
<protein>
    <recommendedName>
        <fullName evidence="1">DUF5655 domain-containing protein</fullName>
    </recommendedName>
</protein>
<accession>A0A4Q9GNC6</accession>
<dbReference type="RefSeq" id="WP_130980265.1">
    <property type="nucleotide sequence ID" value="NZ_SISG01000001.1"/>
</dbReference>
<dbReference type="Pfam" id="PF18899">
    <property type="entry name" value="DUF5655"/>
    <property type="match status" value="1"/>
</dbReference>
<keyword evidence="3" id="KW-1185">Reference proteome</keyword>
<evidence type="ECO:0000313" key="2">
    <source>
        <dbReference type="EMBL" id="TBN56155.1"/>
    </source>
</evidence>
<dbReference type="AlphaFoldDB" id="A0A4Q9GNC6"/>
<feature type="domain" description="DUF5655" evidence="1">
    <location>
        <begin position="15"/>
        <end position="108"/>
    </location>
</feature>
<gene>
    <name evidence="2" type="ORF">EYE40_01395</name>
</gene>
<evidence type="ECO:0000313" key="3">
    <source>
        <dbReference type="Proteomes" id="UP000294194"/>
    </source>
</evidence>
<organism evidence="2 3">
    <name type="scientific">Glaciihabitans arcticus</name>
    <dbReference type="NCBI Taxonomy" id="2668039"/>
    <lineage>
        <taxon>Bacteria</taxon>
        <taxon>Bacillati</taxon>
        <taxon>Actinomycetota</taxon>
        <taxon>Actinomycetes</taxon>
        <taxon>Micrococcales</taxon>
        <taxon>Microbacteriaceae</taxon>
        <taxon>Glaciihabitans</taxon>
    </lineage>
</organism>
<dbReference type="InterPro" id="IPR043714">
    <property type="entry name" value="DUF5655"/>
</dbReference>
<dbReference type="EMBL" id="SISG01000001">
    <property type="protein sequence ID" value="TBN56155.1"/>
    <property type="molecule type" value="Genomic_DNA"/>
</dbReference>
<sequence>MRSTWAALTEGLDDKDLALFTAYRELVTSLGEVEERVNSSEISFAVKRVFTSGYMKSHYLEVGIELLREAKHPQLRTSFATSKKVTMHRMTLTTVAQLHRLRPLLLEARDAVGPGTR</sequence>
<proteinExistence type="predicted"/>
<evidence type="ECO:0000259" key="1">
    <source>
        <dbReference type="Pfam" id="PF18899"/>
    </source>
</evidence>
<comment type="caution">
    <text evidence="2">The sequence shown here is derived from an EMBL/GenBank/DDBJ whole genome shotgun (WGS) entry which is preliminary data.</text>
</comment>
<dbReference type="Proteomes" id="UP000294194">
    <property type="component" value="Unassembled WGS sequence"/>
</dbReference>
<reference evidence="3" key="1">
    <citation type="submission" date="2019-02" db="EMBL/GenBank/DDBJ databases">
        <title>Glaciihabitans arcticus sp. nov., a psychrotolerant bacterium isolated from polar soil.</title>
        <authorList>
            <person name="Dahal R.H."/>
        </authorList>
    </citation>
    <scope>NUCLEOTIDE SEQUENCE [LARGE SCALE GENOMIC DNA]</scope>
    <source>
        <strain evidence="3">RP-3-7</strain>
    </source>
</reference>